<evidence type="ECO:0000256" key="1">
    <source>
        <dbReference type="ARBA" id="ARBA00005179"/>
    </source>
</evidence>
<accession>A0A423WYN7</accession>
<dbReference type="PROSITE" id="PS00455">
    <property type="entry name" value="AMP_BINDING"/>
    <property type="match status" value="1"/>
</dbReference>
<dbReference type="SUPFAM" id="SSF53474">
    <property type="entry name" value="alpha/beta-Hydrolases"/>
    <property type="match status" value="1"/>
</dbReference>
<dbReference type="Gene3D" id="1.10.1200.10">
    <property type="entry name" value="ACP-like"/>
    <property type="match status" value="1"/>
</dbReference>
<dbReference type="FunFam" id="3.40.50.1820:FF:000439">
    <property type="entry name" value="Non-ribosomal peptide synthetase OfaC"/>
    <property type="match status" value="1"/>
</dbReference>
<dbReference type="Proteomes" id="UP000285146">
    <property type="component" value="Unassembled WGS sequence"/>
</dbReference>
<dbReference type="SUPFAM" id="SSF56801">
    <property type="entry name" value="Acetyl-CoA synthetase-like"/>
    <property type="match status" value="1"/>
</dbReference>
<dbReference type="AlphaFoldDB" id="A0A423WYN7"/>
<comment type="caution">
    <text evidence="6">The sequence shown here is derived from an EMBL/GenBank/DDBJ whole genome shotgun (WGS) entry which is preliminary data.</text>
</comment>
<dbReference type="InterPro" id="IPR045851">
    <property type="entry name" value="AMP-bd_C_sf"/>
</dbReference>
<keyword evidence="2" id="KW-0596">Phosphopantetheine</keyword>
<dbReference type="Gene3D" id="3.30.300.30">
    <property type="match status" value="1"/>
</dbReference>
<dbReference type="InterPro" id="IPR009081">
    <property type="entry name" value="PP-bd_ACP"/>
</dbReference>
<evidence type="ECO:0000259" key="5">
    <source>
        <dbReference type="PROSITE" id="PS50075"/>
    </source>
</evidence>
<dbReference type="GO" id="GO:0044281">
    <property type="term" value="P:small molecule metabolic process"/>
    <property type="evidence" value="ECO:0007669"/>
    <property type="project" value="UniProtKB-ARBA"/>
</dbReference>
<dbReference type="PANTHER" id="PTHR24096">
    <property type="entry name" value="LONG-CHAIN-FATTY-ACID--COA LIGASE"/>
    <property type="match status" value="1"/>
</dbReference>
<keyword evidence="7" id="KW-1185">Reference proteome</keyword>
<dbReference type="InterPro" id="IPR020845">
    <property type="entry name" value="AMP-binding_CS"/>
</dbReference>
<evidence type="ECO:0000256" key="3">
    <source>
        <dbReference type="ARBA" id="ARBA00022553"/>
    </source>
</evidence>
<proteinExistence type="predicted"/>
<dbReference type="PANTHER" id="PTHR24096:SF422">
    <property type="entry name" value="BCDNA.GH02901"/>
    <property type="match status" value="1"/>
</dbReference>
<dbReference type="InterPro" id="IPR000873">
    <property type="entry name" value="AMP-dep_synth/lig_dom"/>
</dbReference>
<feature type="domain" description="Carrier" evidence="5">
    <location>
        <begin position="611"/>
        <end position="690"/>
    </location>
</feature>
<dbReference type="GO" id="GO:0016405">
    <property type="term" value="F:CoA-ligase activity"/>
    <property type="evidence" value="ECO:0007669"/>
    <property type="project" value="TreeGrafter"/>
</dbReference>
<dbReference type="STRING" id="1230097.A0A423WYN7"/>
<reference evidence="6 7" key="1">
    <citation type="submission" date="2015-09" db="EMBL/GenBank/DDBJ databases">
        <title>Host preference determinants of Valsa canker pathogens revealed by comparative genomics.</title>
        <authorList>
            <person name="Yin Z."/>
            <person name="Huang L."/>
        </authorList>
    </citation>
    <scope>NUCLEOTIDE SEQUENCE [LARGE SCALE GENOMIC DNA]</scope>
    <source>
        <strain evidence="6 7">SXYLt</strain>
    </source>
</reference>
<dbReference type="InterPro" id="IPR042099">
    <property type="entry name" value="ANL_N_sf"/>
</dbReference>
<evidence type="ECO:0000256" key="2">
    <source>
        <dbReference type="ARBA" id="ARBA00022450"/>
    </source>
</evidence>
<evidence type="ECO:0000313" key="6">
    <source>
        <dbReference type="EMBL" id="ROW08576.1"/>
    </source>
</evidence>
<comment type="pathway">
    <text evidence="1">Secondary metabolite biosynthesis.</text>
</comment>
<dbReference type="OrthoDB" id="10253869at2759"/>
<dbReference type="Pfam" id="PF00975">
    <property type="entry name" value="Thioesterase"/>
    <property type="match status" value="1"/>
</dbReference>
<dbReference type="InParanoid" id="A0A423WYN7"/>
<gene>
    <name evidence="6" type="ORF">VPNG_06160</name>
</gene>
<dbReference type="GO" id="GO:0016740">
    <property type="term" value="F:transferase activity"/>
    <property type="evidence" value="ECO:0007669"/>
    <property type="project" value="UniProtKB-KW"/>
</dbReference>
<name>A0A423WYN7_9PEZI</name>
<dbReference type="Gene3D" id="3.40.50.1820">
    <property type="entry name" value="alpha/beta hydrolase"/>
    <property type="match status" value="1"/>
</dbReference>
<keyword evidence="3" id="KW-0597">Phosphoprotein</keyword>
<evidence type="ECO:0000313" key="7">
    <source>
        <dbReference type="Proteomes" id="UP000285146"/>
    </source>
</evidence>
<dbReference type="InterPro" id="IPR029058">
    <property type="entry name" value="AB_hydrolase_fold"/>
</dbReference>
<dbReference type="PROSITE" id="PS50075">
    <property type="entry name" value="CARRIER"/>
    <property type="match status" value="1"/>
</dbReference>
<keyword evidence="4" id="KW-0808">Transferase</keyword>
<dbReference type="InterPro" id="IPR036736">
    <property type="entry name" value="ACP-like_sf"/>
</dbReference>
<protein>
    <recommendedName>
        <fullName evidence="5">Carrier domain-containing protein</fullName>
    </recommendedName>
</protein>
<dbReference type="Gene3D" id="3.40.50.12780">
    <property type="entry name" value="N-terminal domain of ligase-like"/>
    <property type="match status" value="1"/>
</dbReference>
<sequence length="978" mass="108117">MAILHDLNRPDTAIVAIIPARKAATTTSVVEIKPAKAEAPASFTHIIDALRAAASKSTEGIISYTAGRAHRVSYHELLQQAETNAAKLVHQFPRKISPGTVVIIHFDNALDNAIFYWSVLLTGAIPAVTGPSMFSQNPEDQKKHLKHLYQTLKGPLCLTRKSLLGPFYEQTSAERIETFTAEELYSVSARGEPPHFTPSPSDIAALMLTSGSSGNAKAVPVTHGQALVASRGKRSIERESVKHRPYLSWVHMDHVASLVQVHICAIAAGISQVHVAPAEIVSDPVQLLNLISRHGVARTFAPNFLLAKLKRQVDAGKTGALLDADLSLDGLHLDSGGEANVTEVCVALQEFLGRYGAPRDCLKPGFGMTETCAGAIFNHHCPSYDAAEGLEFANLGECMPGIQMRVSSIEREGAQVGPGQKGYLELAGDVVFKGYYNNEKANEESFTSDGWFRTGDLAFLDRNGYLHLDGRSKEIININGVKYLPHEIDSALEQAEIDGATPSYFCTFGWRDASMDTEVVVVLYLPSYDEADDLARYETQDTIVRTVSTHTQSRPAVIPLRAEDMPKSTLGKLSRGKLKLALTEGKFASLQAQNDQAIQRYRERTRGEPETPEEAIILDIIRQQLEVPPENDYSVNDTIMSLGATSMDLVAIMQNVNKHEKLQGGKKIRLIDLLNDPTAKGLAKVMGISSVKHEYDPVITLQSHGKKTPLWLVHPGVGEILVFVNLAHRIVDRPVHALRAKGFNVEQGETPFQNLEEVWETYYQAIKKKQPNGPYAIAGYSFGGMIAFEVAKRLEAGGGEVSYTGIWNLPPDIRSRMKQLVWDECVIHLFYFVGLLTEEQARVHKEELCSFDRQGRQLEGIAYLRKHADAARWDELGLSEEYYLNWTKLASAMQGMASDYDPADTTVKCMDVFVADPLTAVAKDRKDWVDNKLSHWKDHVREGVRFHDVQGAHYTMLDPQYVASFTETLRGVLKSRGV</sequence>
<dbReference type="Pfam" id="PF00501">
    <property type="entry name" value="AMP-binding"/>
    <property type="match status" value="1"/>
</dbReference>
<organism evidence="6 7">
    <name type="scientific">Cytospora leucostoma</name>
    <dbReference type="NCBI Taxonomy" id="1230097"/>
    <lineage>
        <taxon>Eukaryota</taxon>
        <taxon>Fungi</taxon>
        <taxon>Dikarya</taxon>
        <taxon>Ascomycota</taxon>
        <taxon>Pezizomycotina</taxon>
        <taxon>Sordariomycetes</taxon>
        <taxon>Sordariomycetidae</taxon>
        <taxon>Diaporthales</taxon>
        <taxon>Cytosporaceae</taxon>
        <taxon>Cytospora</taxon>
    </lineage>
</organism>
<dbReference type="InterPro" id="IPR001031">
    <property type="entry name" value="Thioesterase"/>
</dbReference>
<dbReference type="EMBL" id="LKEB01000034">
    <property type="protein sequence ID" value="ROW08576.1"/>
    <property type="molecule type" value="Genomic_DNA"/>
</dbReference>
<evidence type="ECO:0000256" key="4">
    <source>
        <dbReference type="ARBA" id="ARBA00022679"/>
    </source>
</evidence>